<gene>
    <name evidence="2" type="primary">ORF50063</name>
</gene>
<keyword evidence="1" id="KW-0812">Transmembrane</keyword>
<organism evidence="2">
    <name type="scientific">Arion vulgaris</name>
    <dbReference type="NCBI Taxonomy" id="1028688"/>
    <lineage>
        <taxon>Eukaryota</taxon>
        <taxon>Metazoa</taxon>
        <taxon>Spiralia</taxon>
        <taxon>Lophotrochozoa</taxon>
        <taxon>Mollusca</taxon>
        <taxon>Gastropoda</taxon>
        <taxon>Heterobranchia</taxon>
        <taxon>Euthyneura</taxon>
        <taxon>Panpulmonata</taxon>
        <taxon>Eupulmonata</taxon>
        <taxon>Stylommatophora</taxon>
        <taxon>Helicina</taxon>
        <taxon>Arionoidea</taxon>
        <taxon>Arionidae</taxon>
        <taxon>Arion</taxon>
    </lineage>
</organism>
<reference evidence="2" key="1">
    <citation type="submission" date="2014-12" db="EMBL/GenBank/DDBJ databases">
        <title>Insight into the proteome of Arion vulgaris.</title>
        <authorList>
            <person name="Aradska J."/>
            <person name="Bulat T."/>
            <person name="Smidak R."/>
            <person name="Sarate P."/>
            <person name="Gangsoo J."/>
            <person name="Sialana F."/>
            <person name="Bilban M."/>
            <person name="Lubec G."/>
        </authorList>
    </citation>
    <scope>NUCLEOTIDE SEQUENCE</scope>
    <source>
        <tissue evidence="2">Skin</tissue>
    </source>
</reference>
<proteinExistence type="predicted"/>
<name>A0A0B6Z7R5_9EUPU</name>
<dbReference type="AlphaFoldDB" id="A0A0B6Z7R5"/>
<dbReference type="EMBL" id="HACG01017071">
    <property type="protein sequence ID" value="CEK63936.1"/>
    <property type="molecule type" value="Transcribed_RNA"/>
</dbReference>
<accession>A0A0B6Z7R5</accession>
<evidence type="ECO:0000256" key="1">
    <source>
        <dbReference type="SAM" id="Phobius"/>
    </source>
</evidence>
<keyword evidence="1" id="KW-0472">Membrane</keyword>
<sequence>MASDKKDSVGNLFASQPVWLAYLINQLMMIQLCIIVFYDLIESSLFRPSLLFCH</sequence>
<evidence type="ECO:0000313" key="2">
    <source>
        <dbReference type="EMBL" id="CEK63936.1"/>
    </source>
</evidence>
<protein>
    <submittedName>
        <fullName evidence="2">Uncharacterized protein</fullName>
    </submittedName>
</protein>
<keyword evidence="1" id="KW-1133">Transmembrane helix</keyword>
<feature type="transmembrane region" description="Helical" evidence="1">
    <location>
        <begin position="20"/>
        <end position="41"/>
    </location>
</feature>